<evidence type="ECO:0000256" key="6">
    <source>
        <dbReference type="RuleBase" id="RU003983"/>
    </source>
</evidence>
<dbReference type="InterPro" id="IPR036034">
    <property type="entry name" value="PDZ_sf"/>
</dbReference>
<evidence type="ECO:0000256" key="7">
    <source>
        <dbReference type="SAM" id="MobiDB-lite"/>
    </source>
</evidence>
<reference evidence="10 11" key="1">
    <citation type="journal article" date="2005" name="DNA Res.">
        <title>Complete genome sequence of the facultative anaerobic magnetotactic bacterium Magnetospirillum sp. strain AMB-1.</title>
        <authorList>
            <person name="Matsunaga T."/>
            <person name="Okamura Y."/>
            <person name="Fukuda Y."/>
            <person name="Wahyudi A.T."/>
            <person name="Murase Y."/>
            <person name="Takeyama H."/>
        </authorList>
    </citation>
    <scope>NUCLEOTIDE SEQUENCE [LARGE SCALE GENOMIC DNA]</scope>
    <source>
        <strain evidence="11">ATCC 700264 / AMB-1</strain>
    </source>
</reference>
<keyword evidence="8" id="KW-0732">Signal</keyword>
<dbReference type="GO" id="GO:0004222">
    <property type="term" value="F:metalloendopeptidase activity"/>
    <property type="evidence" value="ECO:0007669"/>
    <property type="project" value="InterPro"/>
</dbReference>
<dbReference type="PANTHER" id="PTHR22726">
    <property type="entry name" value="METALLOENDOPEPTIDASE OMA1"/>
    <property type="match status" value="1"/>
</dbReference>
<dbReference type="Proteomes" id="UP000007058">
    <property type="component" value="Chromosome"/>
</dbReference>
<proteinExistence type="inferred from homology"/>
<dbReference type="InterPro" id="IPR001915">
    <property type="entry name" value="Peptidase_M48"/>
</dbReference>
<protein>
    <submittedName>
        <fullName evidence="10">Zn-dependent protease with chaperone function</fullName>
    </submittedName>
</protein>
<dbReference type="Gene3D" id="3.30.2010.10">
    <property type="entry name" value="Metalloproteases ('zincins'), catalytic domain"/>
    <property type="match status" value="1"/>
</dbReference>
<dbReference type="STRING" id="342108.amb4535"/>
<feature type="chain" id="PRO_5004218052" evidence="8">
    <location>
        <begin position="21"/>
        <end position="373"/>
    </location>
</feature>
<dbReference type="Pfam" id="PF01435">
    <property type="entry name" value="Peptidase_M48"/>
    <property type="match status" value="1"/>
</dbReference>
<dbReference type="PROSITE" id="PS51257">
    <property type="entry name" value="PROKAR_LIPOPROTEIN"/>
    <property type="match status" value="1"/>
</dbReference>
<feature type="region of interest" description="Disordered" evidence="7">
    <location>
        <begin position="353"/>
        <end position="373"/>
    </location>
</feature>
<feature type="domain" description="PDZ" evidence="9">
    <location>
        <begin position="102"/>
        <end position="167"/>
    </location>
</feature>
<keyword evidence="4 6" id="KW-0862">Zinc</keyword>
<evidence type="ECO:0000256" key="4">
    <source>
        <dbReference type="ARBA" id="ARBA00022833"/>
    </source>
</evidence>
<sequence>MKFGSCLTAAMMAAALGACAPTTQRPEVDAKSLRTETNQQYALLLQNHLEQRSLFDGVVHRLSVAASDFCDARINWRTGFLTLSTDDVNGAAGKLLATAYPGLSSTPMVISVTRGSAAERAGLKTGDLVTAMGGFPIPATKSFLESTSARFNRATNAPITLAIRRGDQTSDLVITPERACDYPSNIIVDSSMNAFATEKDINVQTGMLDFLKSEEELALIMGHELAHSLRKHGGMGAKGGNMVAGQVAGGVLDVIAALGGVNTGGYFSKSGGAMARNINSQDYENEADYVGLYIMARAGYTIDDAPKVWRRMAVSDPSSISHATTHPTAPERFVNLNATIQEIRNKQAAGLPLIPNEQPKAVETPKAPAVGNP</sequence>
<dbReference type="SUPFAM" id="SSF50156">
    <property type="entry name" value="PDZ domain-like"/>
    <property type="match status" value="1"/>
</dbReference>
<evidence type="ECO:0000313" key="10">
    <source>
        <dbReference type="EMBL" id="BAE53339.1"/>
    </source>
</evidence>
<evidence type="ECO:0000256" key="3">
    <source>
        <dbReference type="ARBA" id="ARBA00022801"/>
    </source>
</evidence>
<comment type="similarity">
    <text evidence="6">Belongs to the peptidase M48 family.</text>
</comment>
<dbReference type="KEGG" id="mag:amb4535"/>
<dbReference type="GO" id="GO:0016020">
    <property type="term" value="C:membrane"/>
    <property type="evidence" value="ECO:0007669"/>
    <property type="project" value="TreeGrafter"/>
</dbReference>
<keyword evidence="3 6" id="KW-0378">Hydrolase</keyword>
<comment type="cofactor">
    <cofactor evidence="6">
        <name>Zn(2+)</name>
        <dbReference type="ChEBI" id="CHEBI:29105"/>
    </cofactor>
    <text evidence="6">Binds 1 zinc ion per subunit.</text>
</comment>
<keyword evidence="2" id="KW-0479">Metal-binding</keyword>
<dbReference type="InterPro" id="IPR051156">
    <property type="entry name" value="Mito/Outer_Membr_Metalloprot"/>
</dbReference>
<evidence type="ECO:0000256" key="2">
    <source>
        <dbReference type="ARBA" id="ARBA00022723"/>
    </source>
</evidence>
<feature type="signal peptide" evidence="8">
    <location>
        <begin position="1"/>
        <end position="20"/>
    </location>
</feature>
<dbReference type="InterPro" id="IPR001478">
    <property type="entry name" value="PDZ"/>
</dbReference>
<dbReference type="GO" id="GO:0051603">
    <property type="term" value="P:proteolysis involved in protein catabolic process"/>
    <property type="evidence" value="ECO:0007669"/>
    <property type="project" value="TreeGrafter"/>
</dbReference>
<evidence type="ECO:0000256" key="5">
    <source>
        <dbReference type="ARBA" id="ARBA00023049"/>
    </source>
</evidence>
<dbReference type="PROSITE" id="PS50106">
    <property type="entry name" value="PDZ"/>
    <property type="match status" value="1"/>
</dbReference>
<organism evidence="10 11">
    <name type="scientific">Paramagnetospirillum magneticum (strain ATCC 700264 / AMB-1)</name>
    <name type="common">Magnetospirillum magneticum</name>
    <dbReference type="NCBI Taxonomy" id="342108"/>
    <lineage>
        <taxon>Bacteria</taxon>
        <taxon>Pseudomonadati</taxon>
        <taxon>Pseudomonadota</taxon>
        <taxon>Alphaproteobacteria</taxon>
        <taxon>Rhodospirillales</taxon>
        <taxon>Magnetospirillaceae</taxon>
        <taxon>Paramagnetospirillum</taxon>
    </lineage>
</organism>
<keyword evidence="11" id="KW-1185">Reference proteome</keyword>
<evidence type="ECO:0000256" key="1">
    <source>
        <dbReference type="ARBA" id="ARBA00022670"/>
    </source>
</evidence>
<dbReference type="GO" id="GO:0046872">
    <property type="term" value="F:metal ion binding"/>
    <property type="evidence" value="ECO:0007669"/>
    <property type="project" value="UniProtKB-KW"/>
</dbReference>
<name>Q2VYI6_PARM1</name>
<evidence type="ECO:0000259" key="9">
    <source>
        <dbReference type="PROSITE" id="PS50106"/>
    </source>
</evidence>
<dbReference type="AlphaFoldDB" id="Q2VYI6"/>
<dbReference type="Gene3D" id="2.30.42.10">
    <property type="match status" value="1"/>
</dbReference>
<keyword evidence="1 6" id="KW-0645">Protease</keyword>
<gene>
    <name evidence="10" type="ordered locus">amb4535</name>
</gene>
<keyword evidence="5 6" id="KW-0482">Metalloprotease</keyword>
<evidence type="ECO:0000313" key="11">
    <source>
        <dbReference type="Proteomes" id="UP000007058"/>
    </source>
</evidence>
<dbReference type="PANTHER" id="PTHR22726:SF1">
    <property type="entry name" value="METALLOENDOPEPTIDASE OMA1, MITOCHONDRIAL"/>
    <property type="match status" value="1"/>
</dbReference>
<accession>Q2VYI6</accession>
<dbReference type="CDD" id="cd07342">
    <property type="entry name" value="M48C_Oma1_like"/>
    <property type="match status" value="1"/>
</dbReference>
<dbReference type="HOGENOM" id="CLU_066166_0_0_5"/>
<dbReference type="EMBL" id="AP007255">
    <property type="protein sequence ID" value="BAE53339.1"/>
    <property type="molecule type" value="Genomic_DNA"/>
</dbReference>
<evidence type="ECO:0000256" key="8">
    <source>
        <dbReference type="SAM" id="SignalP"/>
    </source>
</evidence>